<protein>
    <submittedName>
        <fullName evidence="4">NUDIX hydrolase</fullName>
    </submittedName>
</protein>
<dbReference type="PROSITE" id="PS51462">
    <property type="entry name" value="NUDIX"/>
    <property type="match status" value="1"/>
</dbReference>
<dbReference type="GO" id="GO:0005829">
    <property type="term" value="C:cytosol"/>
    <property type="evidence" value="ECO:0007669"/>
    <property type="project" value="TreeGrafter"/>
</dbReference>
<evidence type="ECO:0000256" key="2">
    <source>
        <dbReference type="SAM" id="MobiDB-lite"/>
    </source>
</evidence>
<sequence>MTDGGAAEPGSHDFETVSTETVYSGAILALRLDQVRMPGGRVVEREVIEHHGAVAVAAIDDDGNVVLINQYRHPISRRLLELPAGLLDVPGEDPLLAARRELAEETGLAAREWAVLVDVALSPGFTDEALRVYLARGLYETDRPEPEFEEADLEVVRMPVDAAVRAALSGEIVNATAVAGVLALAAARAGGIELRPPDAPWDGQPTTFLRRKAAAKSGD</sequence>
<dbReference type="GO" id="GO:0016787">
    <property type="term" value="F:hydrolase activity"/>
    <property type="evidence" value="ECO:0007669"/>
    <property type="project" value="UniProtKB-KW"/>
</dbReference>
<dbReference type="Proteomes" id="UP000540698">
    <property type="component" value="Unassembled WGS sequence"/>
</dbReference>
<keyword evidence="5" id="KW-1185">Reference proteome</keyword>
<dbReference type="GO" id="GO:0006753">
    <property type="term" value="P:nucleoside phosphate metabolic process"/>
    <property type="evidence" value="ECO:0007669"/>
    <property type="project" value="TreeGrafter"/>
</dbReference>
<dbReference type="InterPro" id="IPR000086">
    <property type="entry name" value="NUDIX_hydrolase_dom"/>
</dbReference>
<evidence type="ECO:0000313" key="5">
    <source>
        <dbReference type="Proteomes" id="UP000540698"/>
    </source>
</evidence>
<dbReference type="Gene3D" id="3.90.79.10">
    <property type="entry name" value="Nucleoside Triphosphate Pyrophosphohydrolase"/>
    <property type="match status" value="1"/>
</dbReference>
<feature type="region of interest" description="Disordered" evidence="2">
    <location>
        <begin position="197"/>
        <end position="219"/>
    </location>
</feature>
<comment type="caution">
    <text evidence="4">The sequence shown here is derived from an EMBL/GenBank/DDBJ whole genome shotgun (WGS) entry which is preliminary data.</text>
</comment>
<dbReference type="AlphaFoldDB" id="A0A7X6LAV2"/>
<evidence type="ECO:0000256" key="1">
    <source>
        <dbReference type="ARBA" id="ARBA00022801"/>
    </source>
</evidence>
<dbReference type="InterPro" id="IPR015797">
    <property type="entry name" value="NUDIX_hydrolase-like_dom_sf"/>
</dbReference>
<accession>A0A7X6LAV2</accession>
<dbReference type="PANTHER" id="PTHR11839">
    <property type="entry name" value="UDP/ADP-SUGAR PYROPHOSPHATASE"/>
    <property type="match status" value="1"/>
</dbReference>
<dbReference type="GO" id="GO:0019693">
    <property type="term" value="P:ribose phosphate metabolic process"/>
    <property type="evidence" value="ECO:0007669"/>
    <property type="project" value="TreeGrafter"/>
</dbReference>
<dbReference type="PANTHER" id="PTHR11839:SF31">
    <property type="entry name" value="ADP-RIBOSE PYROPHOSPHATASE"/>
    <property type="match status" value="1"/>
</dbReference>
<dbReference type="CDD" id="cd24158">
    <property type="entry name" value="NUDIX_ADPRase_Rv1700"/>
    <property type="match status" value="1"/>
</dbReference>
<feature type="compositionally biased region" description="Basic residues" evidence="2">
    <location>
        <begin position="209"/>
        <end position="219"/>
    </location>
</feature>
<dbReference type="RefSeq" id="WP_062977095.1">
    <property type="nucleotide sequence ID" value="NZ_JAAXOS010000025.1"/>
</dbReference>
<dbReference type="SUPFAM" id="SSF55811">
    <property type="entry name" value="Nudix"/>
    <property type="match status" value="1"/>
</dbReference>
<dbReference type="EMBL" id="JAAXOS010000025">
    <property type="protein sequence ID" value="NKY31109.1"/>
    <property type="molecule type" value="Genomic_DNA"/>
</dbReference>
<gene>
    <name evidence="4" type="ORF">HGB38_33635</name>
</gene>
<evidence type="ECO:0000259" key="3">
    <source>
        <dbReference type="PROSITE" id="PS51462"/>
    </source>
</evidence>
<feature type="domain" description="Nudix hydrolase" evidence="3">
    <location>
        <begin position="49"/>
        <end position="180"/>
    </location>
</feature>
<dbReference type="Pfam" id="PF00293">
    <property type="entry name" value="NUDIX"/>
    <property type="match status" value="1"/>
</dbReference>
<proteinExistence type="predicted"/>
<reference evidence="4 5" key="1">
    <citation type="submission" date="2020-04" db="EMBL/GenBank/DDBJ databases">
        <title>MicrobeNet Type strains.</title>
        <authorList>
            <person name="Nicholson A.C."/>
        </authorList>
    </citation>
    <scope>NUCLEOTIDE SEQUENCE [LARGE SCALE GENOMIC DNA]</scope>
    <source>
        <strain evidence="4 5">DSM 44956</strain>
    </source>
</reference>
<name>A0A7X6LAV2_9NOCA</name>
<organism evidence="4 5">
    <name type="scientific">Nocardia gamkensis</name>
    <dbReference type="NCBI Taxonomy" id="352869"/>
    <lineage>
        <taxon>Bacteria</taxon>
        <taxon>Bacillati</taxon>
        <taxon>Actinomycetota</taxon>
        <taxon>Actinomycetes</taxon>
        <taxon>Mycobacteriales</taxon>
        <taxon>Nocardiaceae</taxon>
        <taxon>Nocardia</taxon>
    </lineage>
</organism>
<evidence type="ECO:0000313" key="4">
    <source>
        <dbReference type="EMBL" id="NKY31109.1"/>
    </source>
</evidence>
<keyword evidence="1 4" id="KW-0378">Hydrolase</keyword>